<sequence length="257" mass="28489">MESRTAPTTHQVIHLQVLHPPTILDGKLRRIFRASIHRLVITNAPSMSDESSTEIVADTATTGEEINRSDERLTVEKKMISQTETRSLFEFKRVHLYGVTSICGRLPEMEDVVSTIPSFLQSPTNSLIDGRFSSQSTAHVFGVCNGHGGSQLTIAEKEKARNKYWVILSVSDNTGTAAFLGFDTEEVGVNAQVYTDMPRSLADSVGNTYIFQLRMKDSNFTANHQTFTISRIVPARELAPMPTFDEGVKVPEAARVE</sequence>
<evidence type="ECO:0008006" key="3">
    <source>
        <dbReference type="Google" id="ProtNLM"/>
    </source>
</evidence>
<protein>
    <recommendedName>
        <fullName evidence="3">Replication factor A C-terminal domain-containing protein</fullName>
    </recommendedName>
</protein>
<gene>
    <name evidence="1" type="ORF">F2Q69_00023891</name>
</gene>
<reference evidence="1" key="1">
    <citation type="submission" date="2019-12" db="EMBL/GenBank/DDBJ databases">
        <title>Genome sequencing and annotation of Brassica cretica.</title>
        <authorList>
            <person name="Studholme D.J."/>
            <person name="Sarris P."/>
        </authorList>
    </citation>
    <scope>NUCLEOTIDE SEQUENCE</scope>
    <source>
        <strain evidence="1">PFS-109/04</strain>
        <tissue evidence="1">Leaf</tissue>
    </source>
</reference>
<dbReference type="Gene3D" id="3.60.40.10">
    <property type="entry name" value="PPM-type phosphatase domain"/>
    <property type="match status" value="1"/>
</dbReference>
<dbReference type="AlphaFoldDB" id="A0A8S9Q2T9"/>
<comment type="caution">
    <text evidence="1">The sequence shown here is derived from an EMBL/GenBank/DDBJ whole genome shotgun (WGS) entry which is preliminary data.</text>
</comment>
<dbReference type="Proteomes" id="UP000712600">
    <property type="component" value="Unassembled WGS sequence"/>
</dbReference>
<dbReference type="SUPFAM" id="SSF81606">
    <property type="entry name" value="PP2C-like"/>
    <property type="match status" value="1"/>
</dbReference>
<dbReference type="EMBL" id="QGKX02001290">
    <property type="protein sequence ID" value="KAF3536016.1"/>
    <property type="molecule type" value="Genomic_DNA"/>
</dbReference>
<proteinExistence type="predicted"/>
<organism evidence="1 2">
    <name type="scientific">Brassica cretica</name>
    <name type="common">Mustard</name>
    <dbReference type="NCBI Taxonomy" id="69181"/>
    <lineage>
        <taxon>Eukaryota</taxon>
        <taxon>Viridiplantae</taxon>
        <taxon>Streptophyta</taxon>
        <taxon>Embryophyta</taxon>
        <taxon>Tracheophyta</taxon>
        <taxon>Spermatophyta</taxon>
        <taxon>Magnoliopsida</taxon>
        <taxon>eudicotyledons</taxon>
        <taxon>Gunneridae</taxon>
        <taxon>Pentapetalae</taxon>
        <taxon>rosids</taxon>
        <taxon>malvids</taxon>
        <taxon>Brassicales</taxon>
        <taxon>Brassicaceae</taxon>
        <taxon>Brassiceae</taxon>
        <taxon>Brassica</taxon>
    </lineage>
</organism>
<evidence type="ECO:0000313" key="1">
    <source>
        <dbReference type="EMBL" id="KAF3536016.1"/>
    </source>
</evidence>
<dbReference type="InterPro" id="IPR036457">
    <property type="entry name" value="PPM-type-like_dom_sf"/>
</dbReference>
<evidence type="ECO:0000313" key="2">
    <source>
        <dbReference type="Proteomes" id="UP000712600"/>
    </source>
</evidence>
<name>A0A8S9Q2T9_BRACR</name>
<accession>A0A8S9Q2T9</accession>